<dbReference type="Pfam" id="PF01327">
    <property type="entry name" value="Pep_deformylase"/>
    <property type="match status" value="1"/>
</dbReference>
<dbReference type="RefSeq" id="WP_345972267.1">
    <property type="nucleotide sequence ID" value="NZ_CP147920.1"/>
</dbReference>
<dbReference type="Proteomes" id="UP001447842">
    <property type="component" value="Chromosome"/>
</dbReference>
<evidence type="ECO:0000313" key="3">
    <source>
        <dbReference type="EMBL" id="XAU14575.1"/>
    </source>
</evidence>
<accession>A0ABZ3HA21</accession>
<feature type="transmembrane region" description="Helical" evidence="2">
    <location>
        <begin position="207"/>
        <end position="230"/>
    </location>
</feature>
<comment type="similarity">
    <text evidence="1">Belongs to the polypeptide deformylase family.</text>
</comment>
<keyword evidence="2" id="KW-0812">Transmembrane</keyword>
<feature type="transmembrane region" description="Helical" evidence="2">
    <location>
        <begin position="184"/>
        <end position="201"/>
    </location>
</feature>
<feature type="transmembrane region" description="Helical" evidence="2">
    <location>
        <begin position="250"/>
        <end position="273"/>
    </location>
</feature>
<dbReference type="PANTHER" id="PTHR10458">
    <property type="entry name" value="PEPTIDE DEFORMYLASE"/>
    <property type="match status" value="1"/>
</dbReference>
<dbReference type="EMBL" id="CP147920">
    <property type="protein sequence ID" value="XAU14575.1"/>
    <property type="molecule type" value="Genomic_DNA"/>
</dbReference>
<dbReference type="SUPFAM" id="SSF56420">
    <property type="entry name" value="Peptide deformylase"/>
    <property type="match status" value="1"/>
</dbReference>
<evidence type="ECO:0000256" key="1">
    <source>
        <dbReference type="ARBA" id="ARBA00010759"/>
    </source>
</evidence>
<keyword evidence="2" id="KW-1133">Transmembrane helix</keyword>
<dbReference type="InterPro" id="IPR023635">
    <property type="entry name" value="Peptide_deformylase"/>
</dbReference>
<gene>
    <name evidence="3" type="ORF">WCY31_10010</name>
</gene>
<dbReference type="PANTHER" id="PTHR10458:SF22">
    <property type="entry name" value="PEPTIDE DEFORMYLASE"/>
    <property type="match status" value="1"/>
</dbReference>
<evidence type="ECO:0000256" key="2">
    <source>
        <dbReference type="SAM" id="Phobius"/>
    </source>
</evidence>
<proteinExistence type="inferred from homology"/>
<name>A0ABZ3HA21_9BACT</name>
<dbReference type="InterPro" id="IPR036821">
    <property type="entry name" value="Peptide_deformylase_sf"/>
</dbReference>
<evidence type="ECO:0000313" key="4">
    <source>
        <dbReference type="Proteomes" id="UP001447842"/>
    </source>
</evidence>
<keyword evidence="2" id="KW-0472">Membrane</keyword>
<dbReference type="Gene3D" id="3.90.45.10">
    <property type="entry name" value="Peptide deformylase"/>
    <property type="match status" value="1"/>
</dbReference>
<sequence length="274" mass="30487">MIQPLLKYPDPRIRLISGNVRFFNETLKDIIADMTDTMEANGLDALSAIQIGIQYNVIVLKEEGEYTPYINARFLKEQGKAAAVERSTYYDFTAEVERYTSLTVIYEDETGAMHSRDVEGALARTFQHQLDYAFGSTFVDRVPKAVRQQIDAYLDQGLVKESRMPGQTSGSCPTVFVRDYIKKAYRLVMLGVLLSFIAPFMAEAATIQTIAVADMAALGLIFVLIIAYFFYAEYEAKKYKQCTSCQTGNIIGTAGIALGQLALLAVGVFAWVLP</sequence>
<keyword evidence="4" id="KW-1185">Reference proteome</keyword>
<reference evidence="3 4" key="1">
    <citation type="submission" date="2024-03" db="EMBL/GenBank/DDBJ databases">
        <title>Sulfurimonas sp. HSL3-1.</title>
        <authorList>
            <person name="Wang S."/>
        </authorList>
    </citation>
    <scope>NUCLEOTIDE SEQUENCE [LARGE SCALE GENOMIC DNA]</scope>
    <source>
        <strain evidence="3 4">HSL3-1</strain>
    </source>
</reference>
<protein>
    <submittedName>
        <fullName evidence="3">Peptide deformylase</fullName>
    </submittedName>
</protein>
<dbReference type="PRINTS" id="PR01576">
    <property type="entry name" value="PDEFORMYLASE"/>
</dbReference>
<organism evidence="3 4">
    <name type="scientific">Sulfurimonas diazotrophicus</name>
    <dbReference type="NCBI Taxonomy" id="3131939"/>
    <lineage>
        <taxon>Bacteria</taxon>
        <taxon>Pseudomonadati</taxon>
        <taxon>Campylobacterota</taxon>
        <taxon>Epsilonproteobacteria</taxon>
        <taxon>Campylobacterales</taxon>
        <taxon>Sulfurimonadaceae</taxon>
        <taxon>Sulfurimonas</taxon>
    </lineage>
</organism>